<dbReference type="KEGG" id="ccos:Pan44_49240"/>
<organism evidence="2 3">
    <name type="scientific">Caulifigura coniformis</name>
    <dbReference type="NCBI Taxonomy" id="2527983"/>
    <lineage>
        <taxon>Bacteria</taxon>
        <taxon>Pseudomonadati</taxon>
        <taxon>Planctomycetota</taxon>
        <taxon>Planctomycetia</taxon>
        <taxon>Planctomycetales</taxon>
        <taxon>Planctomycetaceae</taxon>
        <taxon>Caulifigura</taxon>
    </lineage>
</organism>
<dbReference type="InterPro" id="IPR039422">
    <property type="entry name" value="MarR/SlyA-like"/>
</dbReference>
<dbReference type="Gene3D" id="1.10.10.10">
    <property type="entry name" value="Winged helix-like DNA-binding domain superfamily/Winged helix DNA-binding domain"/>
    <property type="match status" value="1"/>
</dbReference>
<accession>A0A517SL63</accession>
<dbReference type="Pfam" id="PF12802">
    <property type="entry name" value="MarR_2"/>
    <property type="match status" value="1"/>
</dbReference>
<evidence type="ECO:0000259" key="1">
    <source>
        <dbReference type="PROSITE" id="PS50995"/>
    </source>
</evidence>
<dbReference type="PRINTS" id="PR00598">
    <property type="entry name" value="HTHMARR"/>
</dbReference>
<dbReference type="GO" id="GO:0006950">
    <property type="term" value="P:response to stress"/>
    <property type="evidence" value="ECO:0007669"/>
    <property type="project" value="TreeGrafter"/>
</dbReference>
<dbReference type="PANTHER" id="PTHR33164">
    <property type="entry name" value="TRANSCRIPTIONAL REGULATOR, MARR FAMILY"/>
    <property type="match status" value="1"/>
</dbReference>
<dbReference type="InterPro" id="IPR036388">
    <property type="entry name" value="WH-like_DNA-bd_sf"/>
</dbReference>
<dbReference type="InParanoid" id="A0A517SL63"/>
<gene>
    <name evidence="2" type="ORF">Pan44_49240</name>
</gene>
<dbReference type="GO" id="GO:0003700">
    <property type="term" value="F:DNA-binding transcription factor activity"/>
    <property type="evidence" value="ECO:0007669"/>
    <property type="project" value="InterPro"/>
</dbReference>
<dbReference type="InterPro" id="IPR036390">
    <property type="entry name" value="WH_DNA-bd_sf"/>
</dbReference>
<evidence type="ECO:0000313" key="3">
    <source>
        <dbReference type="Proteomes" id="UP000315700"/>
    </source>
</evidence>
<dbReference type="EMBL" id="CP036271">
    <property type="protein sequence ID" value="QDT56863.1"/>
    <property type="molecule type" value="Genomic_DNA"/>
</dbReference>
<feature type="domain" description="HTH marR-type" evidence="1">
    <location>
        <begin position="18"/>
        <end position="152"/>
    </location>
</feature>
<evidence type="ECO:0000313" key="2">
    <source>
        <dbReference type="EMBL" id="QDT56863.1"/>
    </source>
</evidence>
<protein>
    <submittedName>
        <fullName evidence="2">Transcriptional repressor MprA</fullName>
    </submittedName>
</protein>
<reference evidence="2 3" key="1">
    <citation type="submission" date="2019-02" db="EMBL/GenBank/DDBJ databases">
        <title>Deep-cultivation of Planctomycetes and their phenomic and genomic characterization uncovers novel biology.</title>
        <authorList>
            <person name="Wiegand S."/>
            <person name="Jogler M."/>
            <person name="Boedeker C."/>
            <person name="Pinto D."/>
            <person name="Vollmers J."/>
            <person name="Rivas-Marin E."/>
            <person name="Kohn T."/>
            <person name="Peeters S.H."/>
            <person name="Heuer A."/>
            <person name="Rast P."/>
            <person name="Oberbeckmann S."/>
            <person name="Bunk B."/>
            <person name="Jeske O."/>
            <person name="Meyerdierks A."/>
            <person name="Storesund J.E."/>
            <person name="Kallscheuer N."/>
            <person name="Luecker S."/>
            <person name="Lage O.M."/>
            <person name="Pohl T."/>
            <person name="Merkel B.J."/>
            <person name="Hornburger P."/>
            <person name="Mueller R.-W."/>
            <person name="Bruemmer F."/>
            <person name="Labrenz M."/>
            <person name="Spormann A.M."/>
            <person name="Op den Camp H."/>
            <person name="Overmann J."/>
            <person name="Amann R."/>
            <person name="Jetten M.S.M."/>
            <person name="Mascher T."/>
            <person name="Medema M.H."/>
            <person name="Devos D.P."/>
            <person name="Kaster A.-K."/>
            <person name="Ovreas L."/>
            <person name="Rohde M."/>
            <person name="Galperin M.Y."/>
            <person name="Jogler C."/>
        </authorList>
    </citation>
    <scope>NUCLEOTIDE SEQUENCE [LARGE SCALE GENOMIC DNA]</scope>
    <source>
        <strain evidence="2 3">Pan44</strain>
    </source>
</reference>
<sequence>MAPDGFVPTAAELRTSSSAGLVQRLLSAAHGLERRFDDCFSPLGLNLTRAEVLAYVARHGSDGCAQTDLAAALRLSESNICTLIERMRADGWLLRMRSNVDRRKSIVMLSPRGLDVMDELLESRRRQAAELLGALETGQLETLNRLLDAVLDSLAGSVTPSTSTIELRRAS</sequence>
<dbReference type="PROSITE" id="PS50995">
    <property type="entry name" value="HTH_MARR_2"/>
    <property type="match status" value="1"/>
</dbReference>
<dbReference type="Proteomes" id="UP000315700">
    <property type="component" value="Chromosome"/>
</dbReference>
<dbReference type="InterPro" id="IPR000835">
    <property type="entry name" value="HTH_MarR-typ"/>
</dbReference>
<dbReference type="OrthoDB" id="212733at2"/>
<dbReference type="FunCoup" id="A0A517SL63">
    <property type="interactions" value="162"/>
</dbReference>
<dbReference type="PANTHER" id="PTHR33164:SF57">
    <property type="entry name" value="MARR-FAMILY TRANSCRIPTIONAL REGULATOR"/>
    <property type="match status" value="1"/>
</dbReference>
<dbReference type="RefSeq" id="WP_145034276.1">
    <property type="nucleotide sequence ID" value="NZ_CP036271.1"/>
</dbReference>
<dbReference type="AlphaFoldDB" id="A0A517SL63"/>
<dbReference type="SUPFAM" id="SSF46785">
    <property type="entry name" value="Winged helix' DNA-binding domain"/>
    <property type="match status" value="1"/>
</dbReference>
<keyword evidence="3" id="KW-1185">Reference proteome</keyword>
<name>A0A517SL63_9PLAN</name>
<dbReference type="SMART" id="SM00347">
    <property type="entry name" value="HTH_MARR"/>
    <property type="match status" value="1"/>
</dbReference>
<proteinExistence type="predicted"/>